<keyword evidence="1" id="KW-0812">Transmembrane</keyword>
<gene>
    <name evidence="3" type="ORF">CAPTEDRAFT_202461</name>
</gene>
<evidence type="ECO:0000256" key="2">
    <source>
        <dbReference type="SAM" id="SignalP"/>
    </source>
</evidence>
<dbReference type="Pfam" id="PF12259">
    <property type="entry name" value="Baculo_F"/>
    <property type="match status" value="1"/>
</dbReference>
<evidence type="ECO:0000256" key="1">
    <source>
        <dbReference type="SAM" id="Phobius"/>
    </source>
</evidence>
<dbReference type="EMBL" id="AMQN01007631">
    <property type="status" value="NOT_ANNOTATED_CDS"/>
    <property type="molecule type" value="Genomic_DNA"/>
</dbReference>
<proteinExistence type="predicted"/>
<keyword evidence="1" id="KW-0472">Membrane</keyword>
<organism evidence="3">
    <name type="scientific">Capitella teleta</name>
    <name type="common">Polychaete worm</name>
    <dbReference type="NCBI Taxonomy" id="283909"/>
    <lineage>
        <taxon>Eukaryota</taxon>
        <taxon>Metazoa</taxon>
        <taxon>Spiralia</taxon>
        <taxon>Lophotrochozoa</taxon>
        <taxon>Annelida</taxon>
        <taxon>Polychaeta</taxon>
        <taxon>Sedentaria</taxon>
        <taxon>Scolecida</taxon>
        <taxon>Capitellidae</taxon>
        <taxon>Capitella</taxon>
    </lineage>
</organism>
<dbReference type="EMBL" id="KB301066">
    <property type="protein sequence ID" value="ELU05951.1"/>
    <property type="molecule type" value="Genomic_DNA"/>
</dbReference>
<evidence type="ECO:0000313" key="5">
    <source>
        <dbReference type="Proteomes" id="UP000014760"/>
    </source>
</evidence>
<dbReference type="Proteomes" id="UP000014760">
    <property type="component" value="Unassembled WGS sequence"/>
</dbReference>
<reference evidence="4" key="3">
    <citation type="submission" date="2015-06" db="UniProtKB">
        <authorList>
            <consortium name="EnsemblMetazoa"/>
        </authorList>
    </citation>
    <scope>IDENTIFICATION</scope>
</reference>
<feature type="signal peptide" evidence="2">
    <location>
        <begin position="1"/>
        <end position="18"/>
    </location>
</feature>
<sequence length="421" mass="48300">MFYAGLIIPILCGYGVHTLNIAPVPDGVVLFGKERLLRENGQVTVFAVIDLDDSAFANTMAPIAEKIEGYIHDLRVDMRPEVQRLLSNRLQRVMRNSSKSNRMRRGLINFVGQVGKALFGLATEEDLTQVQTGMQQIADQTDVLISDHNKLVAIVNRVGAEQISQLNKVNELVNQTNVLHTQITAVSTYVSEIVQNISIAWTHMKFRTNVEYLISDVESRYRDFQELRNYMRDLKLSCEQSHCPVSLFKSIDNSQSVKEVTRNKFVVHTPHEHYSYRCPDQKPLVDEITYGTYVIEIDQNCLLDTSSWMFEGLTYHEIYQYFNISDIEIPNIPILNSNSWHKFHTLLIDTNAIDRLELPTFDDVPTISPMHVHFEVKKPFYKLVFFWPILLIIDVILGLLFLFVCISIVLKGRECSCAPVQ</sequence>
<name>R7URA8_CAPTE</name>
<keyword evidence="2" id="KW-0732">Signal</keyword>
<reference evidence="5" key="1">
    <citation type="submission" date="2012-12" db="EMBL/GenBank/DDBJ databases">
        <authorList>
            <person name="Hellsten U."/>
            <person name="Grimwood J."/>
            <person name="Chapman J.A."/>
            <person name="Shapiro H."/>
            <person name="Aerts A."/>
            <person name="Otillar R.P."/>
            <person name="Terry A.Y."/>
            <person name="Boore J.L."/>
            <person name="Simakov O."/>
            <person name="Marletaz F."/>
            <person name="Cho S.-J."/>
            <person name="Edsinger-Gonzales E."/>
            <person name="Havlak P."/>
            <person name="Kuo D.-H."/>
            <person name="Larsson T."/>
            <person name="Lv J."/>
            <person name="Arendt D."/>
            <person name="Savage R."/>
            <person name="Osoegawa K."/>
            <person name="de Jong P."/>
            <person name="Lindberg D.R."/>
            <person name="Seaver E.C."/>
            <person name="Weisblat D.A."/>
            <person name="Putnam N.H."/>
            <person name="Grigoriev I.V."/>
            <person name="Rokhsar D.S."/>
        </authorList>
    </citation>
    <scope>NUCLEOTIDE SEQUENCE</scope>
    <source>
        <strain evidence="5">I ESC-2004</strain>
    </source>
</reference>
<dbReference type="AlphaFoldDB" id="R7URA8"/>
<evidence type="ECO:0000313" key="3">
    <source>
        <dbReference type="EMBL" id="ELU05951.1"/>
    </source>
</evidence>
<protein>
    <submittedName>
        <fullName evidence="3 4">Uncharacterized protein</fullName>
    </submittedName>
</protein>
<evidence type="ECO:0000313" key="4">
    <source>
        <dbReference type="EnsemblMetazoa" id="CapteP202461"/>
    </source>
</evidence>
<accession>R7URA8</accession>
<keyword evidence="5" id="KW-1185">Reference proteome</keyword>
<dbReference type="EnsemblMetazoa" id="CapteT202461">
    <property type="protein sequence ID" value="CapteP202461"/>
    <property type="gene ID" value="CapteG202461"/>
</dbReference>
<keyword evidence="1" id="KW-1133">Transmembrane helix</keyword>
<feature type="chain" id="PRO_5008788259" evidence="2">
    <location>
        <begin position="19"/>
        <end position="421"/>
    </location>
</feature>
<dbReference type="HOGENOM" id="CLU_652569_0_0_1"/>
<feature type="transmembrane region" description="Helical" evidence="1">
    <location>
        <begin position="385"/>
        <end position="410"/>
    </location>
</feature>
<dbReference type="InterPro" id="IPR022048">
    <property type="entry name" value="Envelope_fusion-like"/>
</dbReference>
<dbReference type="STRING" id="283909.R7URA8"/>
<reference evidence="3 5" key="2">
    <citation type="journal article" date="2013" name="Nature">
        <title>Insights into bilaterian evolution from three spiralian genomes.</title>
        <authorList>
            <person name="Simakov O."/>
            <person name="Marletaz F."/>
            <person name="Cho S.J."/>
            <person name="Edsinger-Gonzales E."/>
            <person name="Havlak P."/>
            <person name="Hellsten U."/>
            <person name="Kuo D.H."/>
            <person name="Larsson T."/>
            <person name="Lv J."/>
            <person name="Arendt D."/>
            <person name="Savage R."/>
            <person name="Osoegawa K."/>
            <person name="de Jong P."/>
            <person name="Grimwood J."/>
            <person name="Chapman J.A."/>
            <person name="Shapiro H."/>
            <person name="Aerts A."/>
            <person name="Otillar R.P."/>
            <person name="Terry A.Y."/>
            <person name="Boore J.L."/>
            <person name="Grigoriev I.V."/>
            <person name="Lindberg D.R."/>
            <person name="Seaver E.C."/>
            <person name="Weisblat D.A."/>
            <person name="Putnam N.H."/>
            <person name="Rokhsar D.S."/>
        </authorList>
    </citation>
    <scope>NUCLEOTIDE SEQUENCE</scope>
    <source>
        <strain evidence="3 5">I ESC-2004</strain>
    </source>
</reference>